<dbReference type="OrthoDB" id="2627637at2"/>
<keyword evidence="1" id="KW-0472">Membrane</keyword>
<evidence type="ECO:0000313" key="3">
    <source>
        <dbReference type="Proteomes" id="UP000029734"/>
    </source>
</evidence>
<dbReference type="eggNOG" id="ENOG5033MAU">
    <property type="taxonomic scope" value="Bacteria"/>
</dbReference>
<proteinExistence type="predicted"/>
<keyword evidence="3" id="KW-1185">Reference proteome</keyword>
<dbReference type="EMBL" id="JQCR01000002">
    <property type="protein sequence ID" value="KGE19147.1"/>
    <property type="molecule type" value="Genomic_DNA"/>
</dbReference>
<keyword evidence="1" id="KW-0812">Transmembrane</keyword>
<reference evidence="2 3" key="2">
    <citation type="submission" date="2014-10" db="EMBL/GenBank/DDBJ databases">
        <title>Comparative genomics of the Paenibacillus odorifer group.</title>
        <authorList>
            <person name="Tsai Y.-C."/>
            <person name="Martin N."/>
            <person name="Korlach J."/>
            <person name="Wiedmann M."/>
        </authorList>
    </citation>
    <scope>NUCLEOTIDE SEQUENCE [LARGE SCALE GENOMIC DNA]</scope>
    <source>
        <strain evidence="2 3">DSM 18334</strain>
    </source>
</reference>
<keyword evidence="1" id="KW-1133">Transmembrane helix</keyword>
<comment type="caution">
    <text evidence="2">The sequence shown here is derived from an EMBL/GenBank/DDBJ whole genome shotgun (WGS) entry which is preliminary data.</text>
</comment>
<dbReference type="AlphaFoldDB" id="A0A098MC68"/>
<evidence type="ECO:0000256" key="1">
    <source>
        <dbReference type="SAM" id="Phobius"/>
    </source>
</evidence>
<reference evidence="2 3" key="1">
    <citation type="submission" date="2014-08" db="EMBL/GenBank/DDBJ databases">
        <authorList>
            <person name="den Bakker H.C."/>
        </authorList>
    </citation>
    <scope>NUCLEOTIDE SEQUENCE [LARGE SCALE GENOMIC DNA]</scope>
    <source>
        <strain evidence="2 3">DSM 18334</strain>
    </source>
</reference>
<dbReference type="Proteomes" id="UP000029734">
    <property type="component" value="Unassembled WGS sequence"/>
</dbReference>
<protein>
    <submittedName>
        <fullName evidence="2">Uncharacterized protein</fullName>
    </submittedName>
</protein>
<feature type="transmembrane region" description="Helical" evidence="1">
    <location>
        <begin position="115"/>
        <end position="138"/>
    </location>
</feature>
<evidence type="ECO:0000313" key="2">
    <source>
        <dbReference type="EMBL" id="KGE19147.1"/>
    </source>
</evidence>
<name>A0A098MC68_9BACL</name>
<gene>
    <name evidence="2" type="ORF">PWYN_07140</name>
</gene>
<accession>A0A098MC68</accession>
<organism evidence="2 3">
    <name type="scientific">Paenibacillus wynnii</name>
    <dbReference type="NCBI Taxonomy" id="268407"/>
    <lineage>
        <taxon>Bacteria</taxon>
        <taxon>Bacillati</taxon>
        <taxon>Bacillota</taxon>
        <taxon>Bacilli</taxon>
        <taxon>Bacillales</taxon>
        <taxon>Paenibacillaceae</taxon>
        <taxon>Paenibacillus</taxon>
    </lineage>
</organism>
<sequence>MNVADRTLPLGQDEFSARVLSSVIDMTPYITVDALGVYHIDSAAKDVVALDIYNQYLKGVEALNNLSVNGSVATTSKGEMSTLVFSNSYWWGVAITFNNTETKNMVYSLQQTASVATLLAGIAAFIPVAWLGSVVALIEATGATMIANSMSYHNEGKGVTLNIHWLPVPYFESTTNG</sequence>